<proteinExistence type="inferred from homology"/>
<dbReference type="InterPro" id="IPR008007">
    <property type="entry name" value="Peptidase_M42"/>
</dbReference>
<dbReference type="Pfam" id="PF05343">
    <property type="entry name" value="Peptidase_M42"/>
    <property type="match status" value="1"/>
</dbReference>
<dbReference type="InterPro" id="IPR051464">
    <property type="entry name" value="Peptidase_M42_aminopept"/>
</dbReference>
<keyword evidence="4 8" id="KW-0479">Metal-binding</keyword>
<dbReference type="STRING" id="520767.ATZ99_19540"/>
<keyword evidence="2 9" id="KW-0031">Aminopeptidase</keyword>
<dbReference type="GO" id="GO:0046872">
    <property type="term" value="F:metal ion binding"/>
    <property type="evidence" value="ECO:0007669"/>
    <property type="project" value="UniProtKB-UniRule"/>
</dbReference>
<evidence type="ECO:0000256" key="8">
    <source>
        <dbReference type="PIRSR" id="PIRSR001123-2"/>
    </source>
</evidence>
<dbReference type="Proteomes" id="UP000075737">
    <property type="component" value="Unassembled WGS sequence"/>
</dbReference>
<feature type="binding site" evidence="8">
    <location>
        <position position="215"/>
    </location>
    <ligand>
        <name>Zn(2+)</name>
        <dbReference type="ChEBI" id="CHEBI:29105"/>
        <label>1</label>
    </ligand>
</feature>
<keyword evidence="10" id="KW-1185">Reference proteome</keyword>
<comment type="caution">
    <text evidence="9">The sequence shown here is derived from an EMBL/GenBank/DDBJ whole genome shotgun (WGS) entry which is preliminary data.</text>
</comment>
<keyword evidence="5 9" id="KW-0378">Hydrolase</keyword>
<evidence type="ECO:0000256" key="5">
    <source>
        <dbReference type="ARBA" id="ARBA00022801"/>
    </source>
</evidence>
<feature type="binding site" evidence="8">
    <location>
        <position position="60"/>
    </location>
    <ligand>
        <name>Zn(2+)</name>
        <dbReference type="ChEBI" id="CHEBI:29105"/>
        <label>1</label>
    </ligand>
</feature>
<feature type="active site" description="Proton acceptor" evidence="7">
    <location>
        <position position="192"/>
    </location>
</feature>
<evidence type="ECO:0000256" key="7">
    <source>
        <dbReference type="PIRSR" id="PIRSR001123-1"/>
    </source>
</evidence>
<dbReference type="AlphaFoldDB" id="A0A162M8G3"/>
<dbReference type="PANTHER" id="PTHR32481">
    <property type="entry name" value="AMINOPEPTIDASE"/>
    <property type="match status" value="1"/>
</dbReference>
<evidence type="ECO:0000313" key="10">
    <source>
        <dbReference type="Proteomes" id="UP000075737"/>
    </source>
</evidence>
<dbReference type="RefSeq" id="WP_068749054.1">
    <property type="nucleotide sequence ID" value="NZ_LOHZ01000042.1"/>
</dbReference>
<dbReference type="PANTHER" id="PTHR32481:SF9">
    <property type="entry name" value="ENDOGLUCANASE"/>
    <property type="match status" value="1"/>
</dbReference>
<evidence type="ECO:0000256" key="6">
    <source>
        <dbReference type="PIRNR" id="PIRNR001123"/>
    </source>
</evidence>
<dbReference type="Gene3D" id="2.40.30.40">
    <property type="entry name" value="Peptidase M42, domain 2"/>
    <property type="match status" value="1"/>
</dbReference>
<dbReference type="CDD" id="cd05656">
    <property type="entry name" value="M42_Frv"/>
    <property type="match status" value="1"/>
</dbReference>
<reference evidence="9 10" key="1">
    <citation type="submission" date="2015-12" db="EMBL/GenBank/DDBJ databases">
        <title>Draft genome of Thermovenabulum gondwanense isolated from a red thermophilic microbial mat colonisisng an outflow channel of a bore well.</title>
        <authorList>
            <person name="Patel B.K."/>
        </authorList>
    </citation>
    <scope>NUCLEOTIDE SEQUENCE [LARGE SCALE GENOMIC DNA]</scope>
    <source>
        <strain evidence="9 10">R270</strain>
    </source>
</reference>
<evidence type="ECO:0000313" key="9">
    <source>
        <dbReference type="EMBL" id="KYO64522.1"/>
    </source>
</evidence>
<protein>
    <submittedName>
        <fullName evidence="9">Putative aminopeptidase YsdC</fullName>
        <ecNumber evidence="9">3.4.11.-</ecNumber>
    </submittedName>
</protein>
<dbReference type="EMBL" id="LOHZ01000042">
    <property type="protein sequence ID" value="KYO64522.1"/>
    <property type="molecule type" value="Genomic_DNA"/>
</dbReference>
<dbReference type="Gene3D" id="3.40.630.10">
    <property type="entry name" value="Zn peptidases"/>
    <property type="match status" value="1"/>
</dbReference>
<evidence type="ECO:0000256" key="2">
    <source>
        <dbReference type="ARBA" id="ARBA00022438"/>
    </source>
</evidence>
<organism evidence="9 10">
    <name type="scientific">Thermovenabulum gondwanense</name>
    <dbReference type="NCBI Taxonomy" id="520767"/>
    <lineage>
        <taxon>Bacteria</taxon>
        <taxon>Bacillati</taxon>
        <taxon>Bacillota</taxon>
        <taxon>Clostridia</taxon>
        <taxon>Thermosediminibacterales</taxon>
        <taxon>Thermosediminibacteraceae</taxon>
        <taxon>Thermovenabulum</taxon>
    </lineage>
</organism>
<name>A0A162M8G3_9FIRM</name>
<dbReference type="EC" id="3.4.11.-" evidence="9"/>
<dbReference type="GO" id="GO:0006508">
    <property type="term" value="P:proteolysis"/>
    <property type="evidence" value="ECO:0007669"/>
    <property type="project" value="UniProtKB-KW"/>
</dbReference>
<dbReference type="InterPro" id="IPR023367">
    <property type="entry name" value="Peptidase_M42_dom2"/>
</dbReference>
<feature type="binding site" evidence="8">
    <location>
        <position position="162"/>
    </location>
    <ligand>
        <name>Zn(2+)</name>
        <dbReference type="ChEBI" id="CHEBI:29105"/>
        <label>1</label>
    </ligand>
</feature>
<sequence length="325" mass="35610">MKDLLKNLTESYGPSGNEEKIRNVIKELVEPYSDEIKIDAMGNLIVRKKGPGKKLMFAAHMDEIGLIVTNIDEKGFIRFSNIGGVSPYVLLGERVIFENGTVGVIGVEKLEDIKELKMKKLFIDIGASSKEEAMEKVKIGDMATYYRECTFLGKSISAKSLDDRAGCAVLIKALKEVKNPKYDLYFVFTTQEEVGTRGARTSAYAIEPDLAIAVDVTLCGDTPEGEKMAVELGKGPAVKIKDMSVLSHPEVKQLLIDTAEKNKIPYQKEVLDMGGTDAGAIHLTKEGVPSGGIAIPTRYVHTPSEMVNLDDLENTVKLILALIEQ</sequence>
<comment type="similarity">
    <text evidence="1 6">Belongs to the peptidase M42 family.</text>
</comment>
<feature type="binding site" evidence="8">
    <location>
        <position position="301"/>
    </location>
    <ligand>
        <name>Zn(2+)</name>
        <dbReference type="ChEBI" id="CHEBI:29105"/>
        <label>2</label>
    </ligand>
</feature>
<evidence type="ECO:0000256" key="1">
    <source>
        <dbReference type="ARBA" id="ARBA00006272"/>
    </source>
</evidence>
<dbReference type="OrthoDB" id="9772053at2"/>
<evidence type="ECO:0000256" key="4">
    <source>
        <dbReference type="ARBA" id="ARBA00022723"/>
    </source>
</evidence>
<keyword evidence="3" id="KW-0645">Protease</keyword>
<dbReference type="GO" id="GO:0004177">
    <property type="term" value="F:aminopeptidase activity"/>
    <property type="evidence" value="ECO:0007669"/>
    <property type="project" value="UniProtKB-UniRule"/>
</dbReference>
<comment type="cofactor">
    <cofactor evidence="8">
        <name>a divalent metal cation</name>
        <dbReference type="ChEBI" id="CHEBI:60240"/>
    </cofactor>
    <text evidence="8">Binds 2 divalent metal cations per subunit.</text>
</comment>
<dbReference type="SUPFAM" id="SSF53187">
    <property type="entry name" value="Zn-dependent exopeptidases"/>
    <property type="match status" value="1"/>
</dbReference>
<feature type="binding site" evidence="8">
    <location>
        <position position="162"/>
    </location>
    <ligand>
        <name>Zn(2+)</name>
        <dbReference type="ChEBI" id="CHEBI:29105"/>
        <label>2</label>
    </ligand>
</feature>
<dbReference type="PIRSF" id="PIRSF001123">
    <property type="entry name" value="PepA_GA"/>
    <property type="match status" value="1"/>
</dbReference>
<evidence type="ECO:0000256" key="3">
    <source>
        <dbReference type="ARBA" id="ARBA00022670"/>
    </source>
</evidence>
<gene>
    <name evidence="9" type="primary">ysdC_1</name>
    <name evidence="9" type="ORF">ATZ99_19540</name>
</gene>
<accession>A0A162M8G3</accession>
<dbReference type="SUPFAM" id="SSF101821">
    <property type="entry name" value="Aminopeptidase/glucanase lid domain"/>
    <property type="match status" value="1"/>
</dbReference>
<feature type="binding site" evidence="8">
    <location>
        <position position="193"/>
    </location>
    <ligand>
        <name>Zn(2+)</name>
        <dbReference type="ChEBI" id="CHEBI:29105"/>
        <label>2</label>
    </ligand>
</feature>